<evidence type="ECO:0000313" key="3">
    <source>
        <dbReference type="Proteomes" id="UP000721844"/>
    </source>
</evidence>
<accession>A0A963Z529</accession>
<reference evidence="2 3" key="1">
    <citation type="journal article" date="2021" name="Microorganisms">
        <title>Acidisoma silvae sp. nov. and Acidisomacellulosilytica sp. nov., Two Acidophilic Bacteria Isolated from Decaying Wood, Hydrolyzing Cellulose and Producing Poly-3-hydroxybutyrate.</title>
        <authorList>
            <person name="Mieszkin S."/>
            <person name="Pouder E."/>
            <person name="Uroz S."/>
            <person name="Simon-Colin C."/>
            <person name="Alain K."/>
        </authorList>
    </citation>
    <scope>NUCLEOTIDE SEQUENCE [LARGE SCALE GENOMIC DNA]</scope>
    <source>
        <strain evidence="2 3">HW T5.17</strain>
    </source>
</reference>
<evidence type="ECO:0000256" key="1">
    <source>
        <dbReference type="SAM" id="MobiDB-lite"/>
    </source>
</evidence>
<name>A0A963Z529_9PROT</name>
<dbReference type="RefSeq" id="WP_227308834.1">
    <property type="nucleotide sequence ID" value="NZ_JAESVA010000006.1"/>
</dbReference>
<sequence length="73" mass="8210">MQTVTVYNYWTWVPGEGLGKIACRKRTQQQIEDISGIPILVTRQDVDEAELSLDGSYKPERRDGCPNQTVAAL</sequence>
<organism evidence="2 3">
    <name type="scientific">Acidisoma cellulosilyticum</name>
    <dbReference type="NCBI Taxonomy" id="2802395"/>
    <lineage>
        <taxon>Bacteria</taxon>
        <taxon>Pseudomonadati</taxon>
        <taxon>Pseudomonadota</taxon>
        <taxon>Alphaproteobacteria</taxon>
        <taxon>Acetobacterales</taxon>
        <taxon>Acidocellaceae</taxon>
        <taxon>Acidisoma</taxon>
    </lineage>
</organism>
<protein>
    <submittedName>
        <fullName evidence="2">Uncharacterized protein</fullName>
    </submittedName>
</protein>
<proteinExistence type="predicted"/>
<comment type="caution">
    <text evidence="2">The sequence shown here is derived from an EMBL/GenBank/DDBJ whole genome shotgun (WGS) entry which is preliminary data.</text>
</comment>
<dbReference type="Proteomes" id="UP000721844">
    <property type="component" value="Unassembled WGS sequence"/>
</dbReference>
<keyword evidence="3" id="KW-1185">Reference proteome</keyword>
<feature type="region of interest" description="Disordered" evidence="1">
    <location>
        <begin position="53"/>
        <end position="73"/>
    </location>
</feature>
<gene>
    <name evidence="2" type="ORF">ACELLULO517_18130</name>
</gene>
<evidence type="ECO:0000313" key="2">
    <source>
        <dbReference type="EMBL" id="MCB8882170.1"/>
    </source>
</evidence>
<dbReference type="EMBL" id="JAESVA010000006">
    <property type="protein sequence ID" value="MCB8882170.1"/>
    <property type="molecule type" value="Genomic_DNA"/>
</dbReference>
<dbReference type="AlphaFoldDB" id="A0A963Z529"/>